<dbReference type="Gene3D" id="2.60.40.790">
    <property type="match status" value="1"/>
</dbReference>
<gene>
    <name evidence="4" type="ORF">GCM10019998_12860</name>
</gene>
<protein>
    <recommendedName>
        <fullName evidence="3">SHSP domain-containing protein</fullName>
    </recommendedName>
</protein>
<dbReference type="Pfam" id="PF00011">
    <property type="entry name" value="HSP20"/>
    <property type="match status" value="1"/>
</dbReference>
<proteinExistence type="inferred from homology"/>
<dbReference type="SUPFAM" id="SSF49764">
    <property type="entry name" value="HSP20-like chaperones"/>
    <property type="match status" value="1"/>
</dbReference>
<keyword evidence="5" id="KW-1185">Reference proteome</keyword>
<evidence type="ECO:0000256" key="1">
    <source>
        <dbReference type="PROSITE-ProRule" id="PRU00285"/>
    </source>
</evidence>
<sequence>MANLMSRNNDLMDMRDDFFDNFFNRFMGNDNFQVDIKEKDNDYELTADLPGFDKSDLNVTYDDGVLTIEANRNDTKEDRDEEGNFLRRERSSRSYRRQFMLKGVDDENIDASFKDGVLNLKLPKTTDEADEKKKIDIK</sequence>
<dbReference type="Proteomes" id="UP001501577">
    <property type="component" value="Unassembled WGS sequence"/>
</dbReference>
<reference evidence="5" key="1">
    <citation type="journal article" date="2019" name="Int. J. Syst. Evol. Microbiol.">
        <title>The Global Catalogue of Microorganisms (GCM) 10K type strain sequencing project: providing services to taxonomists for standard genome sequencing and annotation.</title>
        <authorList>
            <consortium name="The Broad Institute Genomics Platform"/>
            <consortium name="The Broad Institute Genome Sequencing Center for Infectious Disease"/>
            <person name="Wu L."/>
            <person name="Ma J."/>
        </authorList>
    </citation>
    <scope>NUCLEOTIDE SEQUENCE [LARGE SCALE GENOMIC DNA]</scope>
    <source>
        <strain evidence="5">JCM 8736</strain>
    </source>
</reference>
<dbReference type="PROSITE" id="PS01031">
    <property type="entry name" value="SHSP"/>
    <property type="match status" value="1"/>
</dbReference>
<organism evidence="4 5">
    <name type="scientific">Tetragenococcus solitarius</name>
    <dbReference type="NCBI Taxonomy" id="71453"/>
    <lineage>
        <taxon>Bacteria</taxon>
        <taxon>Bacillati</taxon>
        <taxon>Bacillota</taxon>
        <taxon>Bacilli</taxon>
        <taxon>Lactobacillales</taxon>
        <taxon>Enterococcaceae</taxon>
        <taxon>Tetragenococcus</taxon>
    </lineage>
</organism>
<feature type="domain" description="SHSP" evidence="3">
    <location>
        <begin position="25"/>
        <end position="138"/>
    </location>
</feature>
<dbReference type="InterPro" id="IPR008978">
    <property type="entry name" value="HSP20-like_chaperone"/>
</dbReference>
<dbReference type="InterPro" id="IPR031107">
    <property type="entry name" value="Small_HSP"/>
</dbReference>
<evidence type="ECO:0000313" key="4">
    <source>
        <dbReference type="EMBL" id="GAA3018029.1"/>
    </source>
</evidence>
<accession>A0ABP6KT55</accession>
<name>A0ABP6KT55_9ENTE</name>
<dbReference type="RefSeq" id="WP_068707484.1">
    <property type="nucleotide sequence ID" value="NZ_BAAAXQ010000041.1"/>
</dbReference>
<evidence type="ECO:0000313" key="5">
    <source>
        <dbReference type="Proteomes" id="UP001501577"/>
    </source>
</evidence>
<comment type="similarity">
    <text evidence="1 2">Belongs to the small heat shock protein (HSP20) family.</text>
</comment>
<dbReference type="PANTHER" id="PTHR11527">
    <property type="entry name" value="HEAT-SHOCK PROTEIN 20 FAMILY MEMBER"/>
    <property type="match status" value="1"/>
</dbReference>
<evidence type="ECO:0000259" key="3">
    <source>
        <dbReference type="PROSITE" id="PS01031"/>
    </source>
</evidence>
<dbReference type="InterPro" id="IPR002068">
    <property type="entry name" value="A-crystallin/Hsp20_dom"/>
</dbReference>
<dbReference type="EMBL" id="BAAAXQ010000041">
    <property type="protein sequence ID" value="GAA3018029.1"/>
    <property type="molecule type" value="Genomic_DNA"/>
</dbReference>
<comment type="caution">
    <text evidence="4">The sequence shown here is derived from an EMBL/GenBank/DDBJ whole genome shotgun (WGS) entry which is preliminary data.</text>
</comment>
<evidence type="ECO:0000256" key="2">
    <source>
        <dbReference type="RuleBase" id="RU003616"/>
    </source>
</evidence>